<organism evidence="3 4">
    <name type="scientific">Serratia plymuthica</name>
    <dbReference type="NCBI Taxonomy" id="82996"/>
    <lineage>
        <taxon>Bacteria</taxon>
        <taxon>Pseudomonadati</taxon>
        <taxon>Pseudomonadota</taxon>
        <taxon>Gammaproteobacteria</taxon>
        <taxon>Enterobacterales</taxon>
        <taxon>Yersiniaceae</taxon>
        <taxon>Serratia</taxon>
    </lineage>
</organism>
<dbReference type="EMBL" id="LS483469">
    <property type="protein sequence ID" value="SQI30692.1"/>
    <property type="molecule type" value="Genomic_DNA"/>
</dbReference>
<feature type="transmembrane region" description="Helical" evidence="1">
    <location>
        <begin position="181"/>
        <end position="201"/>
    </location>
</feature>
<reference evidence="3 4" key="1">
    <citation type="submission" date="2018-06" db="EMBL/GenBank/DDBJ databases">
        <authorList>
            <consortium name="Pathogen Informatics"/>
            <person name="Doyle S."/>
        </authorList>
    </citation>
    <scope>NUCLEOTIDE SEQUENCE [LARGE SCALE GENOMIC DNA]</scope>
    <source>
        <strain evidence="3 4">NCTC12961</strain>
    </source>
</reference>
<reference evidence="2 5" key="2">
    <citation type="submission" date="2020-12" db="EMBL/GenBank/DDBJ databases">
        <title>FDA dAtabase for Regulatory Grade micrObial Sequences (FDA-ARGOS): Supporting development and validation of Infectious Disease Dx tests.</title>
        <authorList>
            <person name="Sproer C."/>
            <person name="Gronow S."/>
            <person name="Severitt S."/>
            <person name="Schroder I."/>
            <person name="Tallon L."/>
            <person name="Sadzewicz L."/>
            <person name="Zhao X."/>
            <person name="Boylan J."/>
            <person name="Ott S."/>
            <person name="Bowen H."/>
            <person name="Vavikolanu K."/>
            <person name="Mehta A."/>
            <person name="Aluvathingal J."/>
            <person name="Nadendla S."/>
            <person name="Lowell S."/>
            <person name="Myers T."/>
            <person name="Yan Y."/>
            <person name="Sichtig H."/>
        </authorList>
    </citation>
    <scope>NUCLEOTIDE SEQUENCE [LARGE SCALE GENOMIC DNA]</scope>
    <source>
        <strain evidence="2 5">FDAARGOS_907</strain>
    </source>
</reference>
<evidence type="ECO:0000313" key="5">
    <source>
        <dbReference type="Proteomes" id="UP000594967"/>
    </source>
</evidence>
<dbReference type="Proteomes" id="UP000594967">
    <property type="component" value="Chromosome"/>
</dbReference>
<evidence type="ECO:0000313" key="3">
    <source>
        <dbReference type="EMBL" id="SQI30692.1"/>
    </source>
</evidence>
<protein>
    <submittedName>
        <fullName evidence="3">Uncharacterized protein</fullName>
    </submittedName>
</protein>
<feature type="transmembrane region" description="Helical" evidence="1">
    <location>
        <begin position="27"/>
        <end position="46"/>
    </location>
</feature>
<evidence type="ECO:0000313" key="4">
    <source>
        <dbReference type="Proteomes" id="UP000248897"/>
    </source>
</evidence>
<keyword evidence="1" id="KW-0812">Transmembrane</keyword>
<sequence>MGLINDVVSPFLELLGGLQSSGELSQWQVFFTFISSVLLLVVFLRIKTIVGFMKGIKNSRLGELKCLYRFLDKDSIEARCINIEINKIVRYRVCGVSDVATQNLIFKLSDKNSDIISPSFFKKYRLWIENNDGVLIFKQGAMYWIECAIFAVFALQYIALAFLFFFISIYLGDALVLWKHILIYTMAIILIVMFGSFWEMVPTRKECHLLKDVLGKQFEDACSEPELVDKPTL</sequence>
<name>A0A2X4U8I8_SERPL</name>
<keyword evidence="1" id="KW-0472">Membrane</keyword>
<proteinExistence type="predicted"/>
<accession>A0A2X4U8I8</accession>
<gene>
    <name evidence="2" type="ORF">I6G64_09960</name>
    <name evidence="3" type="ORF">NCTC12961_00606</name>
</gene>
<dbReference type="Proteomes" id="UP000248897">
    <property type="component" value="Chromosome 1"/>
</dbReference>
<feature type="transmembrane region" description="Helical" evidence="1">
    <location>
        <begin position="143"/>
        <end position="169"/>
    </location>
</feature>
<dbReference type="RefSeq" id="WP_063202097.1">
    <property type="nucleotide sequence ID" value="NZ_CAMITG010000001.1"/>
</dbReference>
<keyword evidence="1" id="KW-1133">Transmembrane helix</keyword>
<dbReference type="AlphaFoldDB" id="A0A2X4U8I8"/>
<keyword evidence="5" id="KW-1185">Reference proteome</keyword>
<dbReference type="EMBL" id="CP065673">
    <property type="protein sequence ID" value="QPS22672.1"/>
    <property type="molecule type" value="Genomic_DNA"/>
</dbReference>
<evidence type="ECO:0000313" key="2">
    <source>
        <dbReference type="EMBL" id="QPS22672.1"/>
    </source>
</evidence>
<evidence type="ECO:0000256" key="1">
    <source>
        <dbReference type="SAM" id="Phobius"/>
    </source>
</evidence>